<reference evidence="3" key="1">
    <citation type="journal article" date="2019" name="Int. J. Syst. Evol. Microbiol.">
        <title>The Global Catalogue of Microorganisms (GCM) 10K type strain sequencing project: providing services to taxonomists for standard genome sequencing and annotation.</title>
        <authorList>
            <consortium name="The Broad Institute Genomics Platform"/>
            <consortium name="The Broad Institute Genome Sequencing Center for Infectious Disease"/>
            <person name="Wu L."/>
            <person name="Ma J."/>
        </authorList>
    </citation>
    <scope>NUCLEOTIDE SEQUENCE [LARGE SCALE GENOMIC DNA]</scope>
    <source>
        <strain evidence="3">JCM 17326</strain>
    </source>
</reference>
<evidence type="ECO:0000313" key="2">
    <source>
        <dbReference type="EMBL" id="GAA3622865.1"/>
    </source>
</evidence>
<protein>
    <recommendedName>
        <fullName evidence="4">Secreted protein</fullName>
    </recommendedName>
</protein>
<dbReference type="Proteomes" id="UP001500630">
    <property type="component" value="Unassembled WGS sequence"/>
</dbReference>
<name>A0ABP7A1L1_9ACTN</name>
<feature type="signal peptide" evidence="1">
    <location>
        <begin position="1"/>
        <end position="26"/>
    </location>
</feature>
<feature type="chain" id="PRO_5046656576" description="Secreted protein" evidence="1">
    <location>
        <begin position="27"/>
        <end position="102"/>
    </location>
</feature>
<proteinExistence type="predicted"/>
<comment type="caution">
    <text evidence="2">The sequence shown here is derived from an EMBL/GenBank/DDBJ whole genome shotgun (WGS) entry which is preliminary data.</text>
</comment>
<keyword evidence="3" id="KW-1185">Reference proteome</keyword>
<accession>A0ABP7A1L1</accession>
<sequence>MRRTTMLSAIAAAGTLLLTTPGSAYAATGQLNYYNGNTKVVWRKPPDNKCVFETGNGPADNFTNRTVVLYWHSTCQGRIRATLKPGEKWAGTDEFNGVIFVP</sequence>
<dbReference type="EMBL" id="BAABDQ010000068">
    <property type="protein sequence ID" value="GAA3622865.1"/>
    <property type="molecule type" value="Genomic_DNA"/>
</dbReference>
<organism evidence="2 3">
    <name type="scientific">Nonomuraea rosea</name>
    <dbReference type="NCBI Taxonomy" id="638574"/>
    <lineage>
        <taxon>Bacteria</taxon>
        <taxon>Bacillati</taxon>
        <taxon>Actinomycetota</taxon>
        <taxon>Actinomycetes</taxon>
        <taxon>Streptosporangiales</taxon>
        <taxon>Streptosporangiaceae</taxon>
        <taxon>Nonomuraea</taxon>
    </lineage>
</organism>
<keyword evidence="1" id="KW-0732">Signal</keyword>
<dbReference type="RefSeq" id="WP_345579801.1">
    <property type="nucleotide sequence ID" value="NZ_BAABDQ010000068.1"/>
</dbReference>
<evidence type="ECO:0000313" key="3">
    <source>
        <dbReference type="Proteomes" id="UP001500630"/>
    </source>
</evidence>
<gene>
    <name evidence="2" type="ORF">GCM10022419_130710</name>
</gene>
<evidence type="ECO:0000256" key="1">
    <source>
        <dbReference type="SAM" id="SignalP"/>
    </source>
</evidence>
<evidence type="ECO:0008006" key="4">
    <source>
        <dbReference type="Google" id="ProtNLM"/>
    </source>
</evidence>